<gene>
    <name evidence="2" type="ORF">LHA35_15985</name>
</gene>
<name>A0A9X1IHM5_9PROT</name>
<dbReference type="AlphaFoldDB" id="A0A9X1IHM5"/>
<organism evidence="2 3">
    <name type="scientific">Roseicella aerolata</name>
    <dbReference type="NCBI Taxonomy" id="2883479"/>
    <lineage>
        <taxon>Bacteria</taxon>
        <taxon>Pseudomonadati</taxon>
        <taxon>Pseudomonadota</taxon>
        <taxon>Alphaproteobacteria</taxon>
        <taxon>Acetobacterales</taxon>
        <taxon>Roseomonadaceae</taxon>
        <taxon>Roseicella</taxon>
    </lineage>
</organism>
<dbReference type="Proteomes" id="UP001139311">
    <property type="component" value="Unassembled WGS sequence"/>
</dbReference>
<dbReference type="RefSeq" id="WP_226609692.1">
    <property type="nucleotide sequence ID" value="NZ_JAJAQI010000024.1"/>
</dbReference>
<evidence type="ECO:0000256" key="1">
    <source>
        <dbReference type="SAM" id="MobiDB-lite"/>
    </source>
</evidence>
<evidence type="ECO:0000313" key="3">
    <source>
        <dbReference type="Proteomes" id="UP001139311"/>
    </source>
</evidence>
<proteinExistence type="predicted"/>
<keyword evidence="3" id="KW-1185">Reference proteome</keyword>
<evidence type="ECO:0000313" key="2">
    <source>
        <dbReference type="EMBL" id="MCB4823235.1"/>
    </source>
</evidence>
<protein>
    <submittedName>
        <fullName evidence="2">Uncharacterized protein</fullName>
    </submittedName>
</protein>
<comment type="caution">
    <text evidence="2">The sequence shown here is derived from an EMBL/GenBank/DDBJ whole genome shotgun (WGS) entry which is preliminary data.</text>
</comment>
<reference evidence="2" key="1">
    <citation type="submission" date="2021-10" db="EMBL/GenBank/DDBJ databases">
        <title>Roseicella aerolatum sp. nov., isolated from aerosols of e-waste dismantling site.</title>
        <authorList>
            <person name="Qin T."/>
        </authorList>
    </citation>
    <scope>NUCLEOTIDE SEQUENCE</scope>
    <source>
        <strain evidence="2">GB24</strain>
    </source>
</reference>
<accession>A0A9X1IHM5</accession>
<dbReference type="EMBL" id="JAJAQI010000024">
    <property type="protein sequence ID" value="MCB4823235.1"/>
    <property type="molecule type" value="Genomic_DNA"/>
</dbReference>
<sequence length="79" mass="8367">MDDVTQSSLPEFGAHPSKSRAGDDRAAKSSSMVPMAGAPRTSACSKYAHAVFAMYFKDMTQDPIELDAGRIMGAIVSKA</sequence>
<feature type="region of interest" description="Disordered" evidence="1">
    <location>
        <begin position="1"/>
        <end position="38"/>
    </location>
</feature>